<evidence type="ECO:0000256" key="2">
    <source>
        <dbReference type="SAM" id="SignalP"/>
    </source>
</evidence>
<dbReference type="InterPro" id="IPR024745">
    <property type="entry name" value="GH44_cat"/>
</dbReference>
<feature type="domain" description="BIG2" evidence="3">
    <location>
        <begin position="467"/>
        <end position="547"/>
    </location>
</feature>
<feature type="compositionally biased region" description="Polar residues" evidence="1">
    <location>
        <begin position="831"/>
        <end position="840"/>
    </location>
</feature>
<evidence type="ECO:0000313" key="4">
    <source>
        <dbReference type="EMBL" id="TNJ61583.1"/>
    </source>
</evidence>
<evidence type="ECO:0000259" key="3">
    <source>
        <dbReference type="SMART" id="SM00635"/>
    </source>
</evidence>
<proteinExistence type="predicted"/>
<dbReference type="InterPro" id="IPR017853">
    <property type="entry name" value="GH"/>
</dbReference>
<comment type="caution">
    <text evidence="4">The sequence shown here is derived from an EMBL/GenBank/DDBJ whole genome shotgun (WGS) entry which is preliminary data.</text>
</comment>
<feature type="chain" id="PRO_5022867380" description="BIG2 domain-containing protein" evidence="2">
    <location>
        <begin position="31"/>
        <end position="1218"/>
    </location>
</feature>
<dbReference type="RefSeq" id="WP_139606730.1">
    <property type="nucleotide sequence ID" value="NZ_VDCQ01000073.1"/>
</dbReference>
<dbReference type="EMBL" id="VDCQ01000073">
    <property type="protein sequence ID" value="TNJ61583.1"/>
    <property type="molecule type" value="Genomic_DNA"/>
</dbReference>
<dbReference type="SUPFAM" id="SSF51445">
    <property type="entry name" value="(Trans)glycosidases"/>
    <property type="match status" value="1"/>
</dbReference>
<sequence>MTKRTKRVKPLRLTALALTGAILATQIAIAAPAVAAGDGGTLTVYDDALSPEFANYGWADTELAETRIVHGGGKSVRMDPDGGKALYFYKDRILNADDYDTFRFWIHGGSTGGQKLKLVLTLGGQEVAAREVGALLPGGVKSGQWSEVTVKLKDIGVNGLLDGIQLWGDGEQEPVYLDDIAFLKGQGGQQPGGQQPGGQQPGGQQPGGQQPGNQQPQLVGLSFGEQAATVKEGEQRQERLTAALSDGSSRDVTAESVWSSADETVARVLAGLVTGAKAGLTTIRAVYGGSEAVLPVEVVPAVPSQGIPIEPVDGIYVFDDALNGQFTDYSWAQRSLQESYTIRSGSRSIRFEPDNDNGLYLYSSWGITTKDYEKLQIWINGGPAGGQKVKLVFMAGGQPVSERLLGDLIPGGIPSGGWSKIELMLADLGLPNGLFDGILLAGANAGDQAPIYLDDIALVKKYVAPPAIVEVRMNTHQLVLLPGETFRLDAEAFLDNGVTDIVSNKAEWQSDRPDIVRIDGGLATAKAAGIAKITASYKNHTASAYVQVAQIGQEPVYEDGLTAGYFNRSWHEKDLANTEQVHKGTRSVKFEPDGWDGVWFGSQTKREIADYYGIEFWIHGGTTGGQKLMVHAYDNYTPLGAVNLADYAPEGKLPAGQWTRIVVNFADMGLSEGRFDGIIFQAATEDNQAAVYIDDVFLLRNLQAGRLPQPELPTVQVGIDTSAERRVVNPDIYGINFNDMHPNDSSLAFPVQRWGGNNTTRYNWELDVANRASDWYFINYPYENDRPEQLPHGSTSDRFVDGVLAQNGKVLLTVPTIGWTPKARAIDYGFSQQKYGPQQSRADERRDAGNGVRPDGTLIENNDPLDTSKRIGPDFVTRWMDHLKGRTSDRVNDYALDNEPEIWHVTHRDVHPNAPTYDEIWGFTEQYGSAIKAKDPNSNIYGPTSWGWCAYFYSSADNCADGPDRQAHGGKPFLEWYLQKISEYKKSKGVQLVDYLDIHFYPQENVVTSGEEGPAAAKRRFQSLKSLYDPNFVDQSWIQEPIRLIPRMKEMIEQHMPGMKLAITEYNFGNGDGITAGLAQAEALAIFGREGVDLATRFGAMKAGTYIEDAFKLYLDYDGRGSKVSGTSVSTNSSNENAVGAYTIEGADGRLYVLLFNKDTVVRKAEVKSDEAMSGSAQLYRFDSKTHVAPAGTATAGQGGAIAVQLPARSATLVVWNP</sequence>
<dbReference type="AlphaFoldDB" id="A0A5C4SYK1"/>
<evidence type="ECO:0000313" key="5">
    <source>
        <dbReference type="Proteomes" id="UP000307943"/>
    </source>
</evidence>
<organism evidence="4 5">
    <name type="scientific">Paenibacillus hemerocallicola</name>
    <dbReference type="NCBI Taxonomy" id="1172614"/>
    <lineage>
        <taxon>Bacteria</taxon>
        <taxon>Bacillati</taxon>
        <taxon>Bacillota</taxon>
        <taxon>Bacilli</taxon>
        <taxon>Bacillales</taxon>
        <taxon>Paenibacillaceae</taxon>
        <taxon>Paenibacillus</taxon>
    </lineage>
</organism>
<feature type="compositionally biased region" description="Gly residues" evidence="1">
    <location>
        <begin position="186"/>
        <end position="210"/>
    </location>
</feature>
<dbReference type="Gene3D" id="2.60.120.430">
    <property type="entry name" value="Galactose-binding lectin"/>
    <property type="match status" value="3"/>
</dbReference>
<dbReference type="InterPro" id="IPR008964">
    <property type="entry name" value="Invasin/intimin_cell_adhesion"/>
</dbReference>
<dbReference type="Gene3D" id="3.20.20.80">
    <property type="entry name" value="Glycosidases"/>
    <property type="match status" value="1"/>
</dbReference>
<dbReference type="SMART" id="SM00635">
    <property type="entry name" value="BID_2"/>
    <property type="match status" value="2"/>
</dbReference>
<dbReference type="Proteomes" id="UP000307943">
    <property type="component" value="Unassembled WGS sequence"/>
</dbReference>
<dbReference type="Pfam" id="PF12891">
    <property type="entry name" value="Glyco_hydro_44"/>
    <property type="match status" value="1"/>
</dbReference>
<gene>
    <name evidence="4" type="ORF">FE784_34150</name>
</gene>
<feature type="domain" description="BIG2" evidence="3">
    <location>
        <begin position="217"/>
        <end position="297"/>
    </location>
</feature>
<feature type="region of interest" description="Disordered" evidence="1">
    <location>
        <begin position="186"/>
        <end position="217"/>
    </location>
</feature>
<feature type="region of interest" description="Disordered" evidence="1">
    <location>
        <begin position="831"/>
        <end position="866"/>
    </location>
</feature>
<evidence type="ECO:0000256" key="1">
    <source>
        <dbReference type="SAM" id="MobiDB-lite"/>
    </source>
</evidence>
<reference evidence="4 5" key="1">
    <citation type="submission" date="2019-05" db="EMBL/GenBank/DDBJ databases">
        <title>We sequenced the genome of Paenibacillus hemerocallicola KCTC 33185 for further insight into its adaptation and study the phylogeny of Paenibacillus.</title>
        <authorList>
            <person name="Narsing Rao M.P."/>
        </authorList>
    </citation>
    <scope>NUCLEOTIDE SEQUENCE [LARGE SCALE GENOMIC DNA]</scope>
    <source>
        <strain evidence="4 5">KCTC 33185</strain>
    </source>
</reference>
<feature type="signal peptide" evidence="2">
    <location>
        <begin position="1"/>
        <end position="30"/>
    </location>
</feature>
<dbReference type="InterPro" id="IPR003343">
    <property type="entry name" value="Big_2"/>
</dbReference>
<keyword evidence="2" id="KW-0732">Signal</keyword>
<protein>
    <recommendedName>
        <fullName evidence="3">BIG2 domain-containing protein</fullName>
    </recommendedName>
</protein>
<keyword evidence="5" id="KW-1185">Reference proteome</keyword>
<dbReference type="OrthoDB" id="9803686at2"/>
<dbReference type="SUPFAM" id="SSF49373">
    <property type="entry name" value="Invasin/intimin cell-adhesion fragments"/>
    <property type="match status" value="2"/>
</dbReference>
<accession>A0A5C4SYK1</accession>
<name>A0A5C4SYK1_9BACL</name>
<dbReference type="Gene3D" id="2.60.40.1080">
    <property type="match status" value="2"/>
</dbReference>